<dbReference type="Pfam" id="PF01119">
    <property type="entry name" value="DNA_mis_repair"/>
    <property type="match status" value="1"/>
</dbReference>
<reference evidence="7" key="2">
    <citation type="submission" date="2020-09" db="EMBL/GenBank/DDBJ databases">
        <authorList>
            <person name="Sun Q."/>
            <person name="Zhou Y."/>
        </authorList>
    </citation>
    <scope>NUCLEOTIDE SEQUENCE</scope>
    <source>
        <strain evidence="7">CGMCC 1.15454</strain>
    </source>
</reference>
<dbReference type="GO" id="GO:0005524">
    <property type="term" value="F:ATP binding"/>
    <property type="evidence" value="ECO:0007669"/>
    <property type="project" value="InterPro"/>
</dbReference>
<evidence type="ECO:0000256" key="2">
    <source>
        <dbReference type="ARBA" id="ARBA00022763"/>
    </source>
</evidence>
<dbReference type="InterPro" id="IPR002099">
    <property type="entry name" value="MutL/Mlh/PMS"/>
</dbReference>
<feature type="domain" description="MutL C-terminal dimerisation" evidence="5">
    <location>
        <begin position="457"/>
        <end position="599"/>
    </location>
</feature>
<dbReference type="InterPro" id="IPR020568">
    <property type="entry name" value="Ribosomal_Su5_D2-typ_SF"/>
</dbReference>
<reference evidence="7" key="1">
    <citation type="journal article" date="2014" name="Int. J. Syst. Evol. Microbiol.">
        <title>Complete genome sequence of Corynebacterium casei LMG S-19264T (=DSM 44701T), isolated from a smear-ripened cheese.</title>
        <authorList>
            <consortium name="US DOE Joint Genome Institute (JGI-PGF)"/>
            <person name="Walter F."/>
            <person name="Albersmeier A."/>
            <person name="Kalinowski J."/>
            <person name="Ruckert C."/>
        </authorList>
    </citation>
    <scope>NUCLEOTIDE SEQUENCE</scope>
    <source>
        <strain evidence="7">CGMCC 1.15454</strain>
    </source>
</reference>
<proteinExistence type="inferred from homology"/>
<dbReference type="PROSITE" id="PS00058">
    <property type="entry name" value="DNA_MISMATCH_REPAIR_1"/>
    <property type="match status" value="1"/>
</dbReference>
<evidence type="ECO:0000256" key="4">
    <source>
        <dbReference type="HAMAP-Rule" id="MF_00149"/>
    </source>
</evidence>
<keyword evidence="3 4" id="KW-0234">DNA repair</keyword>
<dbReference type="PANTHER" id="PTHR10073:SF12">
    <property type="entry name" value="DNA MISMATCH REPAIR PROTEIN MLH1"/>
    <property type="match status" value="1"/>
</dbReference>
<dbReference type="GO" id="GO:0006298">
    <property type="term" value="P:mismatch repair"/>
    <property type="evidence" value="ECO:0007669"/>
    <property type="project" value="UniProtKB-UniRule"/>
</dbReference>
<name>A0A9W5X4F4_9BACI</name>
<organism evidence="7 8">
    <name type="scientific">Lentibacillus populi</name>
    <dbReference type="NCBI Taxonomy" id="1827502"/>
    <lineage>
        <taxon>Bacteria</taxon>
        <taxon>Bacillati</taxon>
        <taxon>Bacillota</taxon>
        <taxon>Bacilli</taxon>
        <taxon>Bacillales</taxon>
        <taxon>Bacillaceae</taxon>
        <taxon>Lentibacillus</taxon>
    </lineage>
</organism>
<dbReference type="HAMAP" id="MF_00149">
    <property type="entry name" value="DNA_mis_repair"/>
    <property type="match status" value="1"/>
</dbReference>
<dbReference type="Gene3D" id="3.30.565.10">
    <property type="entry name" value="Histidine kinase-like ATPase, C-terminal domain"/>
    <property type="match status" value="1"/>
</dbReference>
<keyword evidence="2 4" id="KW-0227">DNA damage</keyword>
<dbReference type="SUPFAM" id="SSF55874">
    <property type="entry name" value="ATPase domain of HSP90 chaperone/DNA topoisomerase II/histidine kinase"/>
    <property type="match status" value="1"/>
</dbReference>
<dbReference type="InterPro" id="IPR038973">
    <property type="entry name" value="MutL/Mlh/Pms-like"/>
</dbReference>
<sequence>MKIVQMPDALANKIAAGEVVERPASVVKELIENSIDANSSWIKVDILEAGLQQIKITDDGDGMAEEDCERAFLRHATSKIKHETDLFHVKTLGFRGEALASIAAVSRLTVKTSQGDAAGTMLKLEGGKLIHKEKSDARKGSEIVVEDLFYNTPARLKYMKTIHTELGHITDLLNRLALSHPNIRFEATHNGKQLFKTTGSGDLLQVIAHVYGMSVAKKMLPIAHDTLDFQIQGYIAKPEVTRASRSYISTIINGRYIKSIALSQAIIKGYHTLLPIGRQPIVVLAINMDPILVDVNVHPAKLEVRFSKDKELFTAIEETIRQKFRETSLIPELGRQEKRQPDSVQQTMQFYDPQKPAEKGNWYADQHTNEVQNTNWDQDQYENKRHLSNWDTDEYVNEAEGSFHSNRAYKDTAPELAAPETGQQQTTQPPAESFSEKFVANDEPVNVRKERVPVMYPIGQLQGTYILAQNENGLYMIDQHAAQERIKYEFFKQKLGKTTNEVQELLIPLTFDFSKQEAIIIENFHEELGKVGLFFESFGNQTYIIRSHPTWFPQGFEEEVIREMIAQIMDEEKIDIEAIREDAAILMSCKRSIKANHYLNKDDMFHLLEDLRSTRDPFTCPHGRPIIVHFSTYELEKMFKRVM</sequence>
<dbReference type="Gene3D" id="3.30.1370.100">
    <property type="entry name" value="MutL, C-terminal domain, regulatory subdomain"/>
    <property type="match status" value="1"/>
</dbReference>
<dbReference type="FunFam" id="3.30.565.10:FF:000003">
    <property type="entry name" value="DNA mismatch repair endonuclease MutL"/>
    <property type="match status" value="1"/>
</dbReference>
<evidence type="ECO:0000313" key="8">
    <source>
        <dbReference type="Proteomes" id="UP000621492"/>
    </source>
</evidence>
<dbReference type="NCBIfam" id="TIGR00585">
    <property type="entry name" value="mutl"/>
    <property type="match status" value="1"/>
</dbReference>
<evidence type="ECO:0000313" key="7">
    <source>
        <dbReference type="EMBL" id="GGB30940.1"/>
    </source>
</evidence>
<dbReference type="AlphaFoldDB" id="A0A9W5X4F4"/>
<dbReference type="GO" id="GO:0032300">
    <property type="term" value="C:mismatch repair complex"/>
    <property type="evidence" value="ECO:0007669"/>
    <property type="project" value="InterPro"/>
</dbReference>
<dbReference type="RefSeq" id="WP_088050275.1">
    <property type="nucleotide sequence ID" value="NZ_BMJD01000002.1"/>
</dbReference>
<dbReference type="NCBIfam" id="NF000950">
    <property type="entry name" value="PRK00095.1-3"/>
    <property type="match status" value="1"/>
</dbReference>
<dbReference type="PANTHER" id="PTHR10073">
    <property type="entry name" value="DNA MISMATCH REPAIR PROTEIN MLH, PMS, MUTL"/>
    <property type="match status" value="1"/>
</dbReference>
<dbReference type="Pfam" id="PF08676">
    <property type="entry name" value="MutL_C"/>
    <property type="match status" value="1"/>
</dbReference>
<keyword evidence="8" id="KW-1185">Reference proteome</keyword>
<dbReference type="GO" id="GO:0030983">
    <property type="term" value="F:mismatched DNA binding"/>
    <property type="evidence" value="ECO:0007669"/>
    <property type="project" value="InterPro"/>
</dbReference>
<dbReference type="SUPFAM" id="SSF54211">
    <property type="entry name" value="Ribosomal protein S5 domain 2-like"/>
    <property type="match status" value="1"/>
</dbReference>
<evidence type="ECO:0000256" key="1">
    <source>
        <dbReference type="ARBA" id="ARBA00006082"/>
    </source>
</evidence>
<dbReference type="InterPro" id="IPR020667">
    <property type="entry name" value="DNA_mismatch_repair_MutL"/>
</dbReference>
<comment type="function">
    <text evidence="4">This protein is involved in the repair of mismatches in DNA. It is required for dam-dependent methyl-directed DNA mismatch repair. May act as a 'molecular matchmaker', a protein that promotes the formation of a stable complex between two or more DNA-binding proteins in an ATP-dependent manner without itself being part of a final effector complex.</text>
</comment>
<evidence type="ECO:0000259" key="5">
    <source>
        <dbReference type="SMART" id="SM00853"/>
    </source>
</evidence>
<dbReference type="Gene3D" id="3.30.230.10">
    <property type="match status" value="1"/>
</dbReference>
<dbReference type="InterPro" id="IPR014721">
    <property type="entry name" value="Ribsml_uS5_D2-typ_fold_subgr"/>
</dbReference>
<dbReference type="InterPro" id="IPR036890">
    <property type="entry name" value="HATPase_C_sf"/>
</dbReference>
<dbReference type="InterPro" id="IPR014762">
    <property type="entry name" value="DNA_mismatch_repair_CS"/>
</dbReference>
<dbReference type="EMBL" id="BMJD01000002">
    <property type="protein sequence ID" value="GGB30940.1"/>
    <property type="molecule type" value="Genomic_DNA"/>
</dbReference>
<dbReference type="CDD" id="cd16926">
    <property type="entry name" value="HATPase_MutL-MLH-PMS-like"/>
    <property type="match status" value="1"/>
</dbReference>
<dbReference type="SMART" id="SM00853">
    <property type="entry name" value="MutL_C"/>
    <property type="match status" value="1"/>
</dbReference>
<dbReference type="Pfam" id="PF13589">
    <property type="entry name" value="HATPase_c_3"/>
    <property type="match status" value="1"/>
</dbReference>
<protein>
    <recommendedName>
        <fullName evidence="4">DNA mismatch repair protein MutL</fullName>
    </recommendedName>
</protein>
<dbReference type="SMART" id="SM01340">
    <property type="entry name" value="DNA_mis_repair"/>
    <property type="match status" value="1"/>
</dbReference>
<dbReference type="Gene3D" id="3.30.1540.20">
    <property type="entry name" value="MutL, C-terminal domain, dimerisation subdomain"/>
    <property type="match status" value="1"/>
</dbReference>
<evidence type="ECO:0000256" key="3">
    <source>
        <dbReference type="ARBA" id="ARBA00023204"/>
    </source>
</evidence>
<dbReference type="InterPro" id="IPR037198">
    <property type="entry name" value="MutL_C_sf"/>
</dbReference>
<dbReference type="CDD" id="cd00782">
    <property type="entry name" value="MutL_Trans"/>
    <property type="match status" value="1"/>
</dbReference>
<dbReference type="FunFam" id="3.30.1370.100:FF:000004">
    <property type="entry name" value="DNA mismatch repair endonuclease MutL"/>
    <property type="match status" value="1"/>
</dbReference>
<comment type="similarity">
    <text evidence="1 4">Belongs to the DNA mismatch repair MutL/HexB family.</text>
</comment>
<dbReference type="InterPro" id="IPR013507">
    <property type="entry name" value="DNA_mismatch_S5_2-like"/>
</dbReference>
<dbReference type="InterPro" id="IPR042121">
    <property type="entry name" value="MutL_C_regsub"/>
</dbReference>
<accession>A0A9W5X4F4</accession>
<feature type="domain" description="DNA mismatch repair protein S5" evidence="6">
    <location>
        <begin position="207"/>
        <end position="325"/>
    </location>
</feature>
<dbReference type="Proteomes" id="UP000621492">
    <property type="component" value="Unassembled WGS sequence"/>
</dbReference>
<dbReference type="GO" id="GO:0016887">
    <property type="term" value="F:ATP hydrolysis activity"/>
    <property type="evidence" value="ECO:0007669"/>
    <property type="project" value="InterPro"/>
</dbReference>
<dbReference type="InterPro" id="IPR042120">
    <property type="entry name" value="MutL_C_dimsub"/>
</dbReference>
<comment type="caution">
    <text evidence="7">The sequence shown here is derived from an EMBL/GenBank/DDBJ whole genome shotgun (WGS) entry which is preliminary data.</text>
</comment>
<dbReference type="SUPFAM" id="SSF118116">
    <property type="entry name" value="DNA mismatch repair protein MutL"/>
    <property type="match status" value="1"/>
</dbReference>
<evidence type="ECO:0000259" key="6">
    <source>
        <dbReference type="SMART" id="SM01340"/>
    </source>
</evidence>
<dbReference type="GO" id="GO:0140664">
    <property type="term" value="F:ATP-dependent DNA damage sensor activity"/>
    <property type="evidence" value="ECO:0007669"/>
    <property type="project" value="InterPro"/>
</dbReference>
<dbReference type="InterPro" id="IPR014790">
    <property type="entry name" value="MutL_C"/>
</dbReference>
<gene>
    <name evidence="4 7" type="primary">mutL</name>
    <name evidence="7" type="ORF">GCM10011409_05360</name>
</gene>